<dbReference type="CDD" id="cd03426">
    <property type="entry name" value="NUDIX_CoAse_Nudt7"/>
    <property type="match status" value="1"/>
</dbReference>
<sequence>MARRAGRRPPRDPLGRALRARRAPSARRVPRARPHRKRRRHRAHRPRPLSAPRRDAAVLVPFFRDAQGALRMVLVRRASGGVHGGQIAFPGGRVEPGDVSREAAALREAQEEIGLPPGHAEVLAALPAVDTVVSGFLIHPFLARVRRPAAWRPDPAEIADVLEPRVDDLLAPEAHGESLERFPQWPGPVRIGFYRVGGHRLWGATYRIVRPLLPRVAAGDWPL</sequence>
<dbReference type="InterPro" id="IPR045121">
    <property type="entry name" value="CoAse"/>
</dbReference>
<dbReference type="SUPFAM" id="SSF55811">
    <property type="entry name" value="Nudix"/>
    <property type="match status" value="1"/>
</dbReference>
<evidence type="ECO:0000256" key="3">
    <source>
        <dbReference type="ARBA" id="ARBA00022723"/>
    </source>
</evidence>
<dbReference type="AlphaFoldDB" id="A0A832I2V8"/>
<dbReference type="Pfam" id="PF00293">
    <property type="entry name" value="NUDIX"/>
    <property type="match status" value="1"/>
</dbReference>
<protein>
    <submittedName>
        <fullName evidence="9">CoA pyrophosphatase</fullName>
    </submittedName>
</protein>
<keyword evidence="3" id="KW-0479">Metal-binding</keyword>
<keyword evidence="4" id="KW-0378">Hydrolase</keyword>
<evidence type="ECO:0000256" key="7">
    <source>
        <dbReference type="SAM" id="MobiDB-lite"/>
    </source>
</evidence>
<comment type="caution">
    <text evidence="9">The sequence shown here is derived from an EMBL/GenBank/DDBJ whole genome shotgun (WGS) entry which is preliminary data.</text>
</comment>
<reference evidence="9" key="1">
    <citation type="journal article" date="2020" name="mSystems">
        <title>Genome- and Community-Level Interaction Insights into Carbon Utilization and Element Cycling Functions of Hydrothermarchaeota in Hydrothermal Sediment.</title>
        <authorList>
            <person name="Zhou Z."/>
            <person name="Liu Y."/>
            <person name="Xu W."/>
            <person name="Pan J."/>
            <person name="Luo Z.H."/>
            <person name="Li M."/>
        </authorList>
    </citation>
    <scope>NUCLEOTIDE SEQUENCE [LARGE SCALE GENOMIC DNA]</scope>
    <source>
        <strain evidence="9">SpSt-381</strain>
    </source>
</reference>
<evidence type="ECO:0000259" key="8">
    <source>
        <dbReference type="PROSITE" id="PS51462"/>
    </source>
</evidence>
<proteinExistence type="predicted"/>
<name>A0A832I2V8_UNCEI</name>
<dbReference type="PROSITE" id="PS51462">
    <property type="entry name" value="NUDIX"/>
    <property type="match status" value="1"/>
</dbReference>
<evidence type="ECO:0000256" key="5">
    <source>
        <dbReference type="ARBA" id="ARBA00022842"/>
    </source>
</evidence>
<dbReference type="GO" id="GO:0010945">
    <property type="term" value="F:coenzyme A diphosphatase activity"/>
    <property type="evidence" value="ECO:0007669"/>
    <property type="project" value="InterPro"/>
</dbReference>
<evidence type="ECO:0000313" key="9">
    <source>
        <dbReference type="EMBL" id="HGZ43771.1"/>
    </source>
</evidence>
<comment type="cofactor">
    <cofactor evidence="1">
        <name>Mn(2+)</name>
        <dbReference type="ChEBI" id="CHEBI:29035"/>
    </cofactor>
</comment>
<dbReference type="InterPro" id="IPR015797">
    <property type="entry name" value="NUDIX_hydrolase-like_dom_sf"/>
</dbReference>
<evidence type="ECO:0000256" key="6">
    <source>
        <dbReference type="ARBA" id="ARBA00023211"/>
    </source>
</evidence>
<dbReference type="EMBL" id="DSQF01000020">
    <property type="protein sequence ID" value="HGZ43771.1"/>
    <property type="molecule type" value="Genomic_DNA"/>
</dbReference>
<dbReference type="PANTHER" id="PTHR12992:SF11">
    <property type="entry name" value="MITOCHONDRIAL COENZYME A DIPHOSPHATASE NUDT8"/>
    <property type="match status" value="1"/>
</dbReference>
<keyword evidence="6" id="KW-0464">Manganese</keyword>
<gene>
    <name evidence="9" type="ORF">ENR23_10170</name>
</gene>
<feature type="compositionally biased region" description="Basic residues" evidence="7">
    <location>
        <begin position="18"/>
        <end position="47"/>
    </location>
</feature>
<dbReference type="GO" id="GO:0046872">
    <property type="term" value="F:metal ion binding"/>
    <property type="evidence" value="ECO:0007669"/>
    <property type="project" value="UniProtKB-KW"/>
</dbReference>
<keyword evidence="5" id="KW-0460">Magnesium</keyword>
<organism evidence="9">
    <name type="scientific">Eiseniibacteriota bacterium</name>
    <dbReference type="NCBI Taxonomy" id="2212470"/>
    <lineage>
        <taxon>Bacteria</taxon>
        <taxon>Candidatus Eiseniibacteriota</taxon>
    </lineage>
</organism>
<evidence type="ECO:0000256" key="4">
    <source>
        <dbReference type="ARBA" id="ARBA00022801"/>
    </source>
</evidence>
<dbReference type="Gene3D" id="3.90.79.10">
    <property type="entry name" value="Nucleoside Triphosphate Pyrophosphohydrolase"/>
    <property type="match status" value="1"/>
</dbReference>
<feature type="domain" description="Nudix hydrolase" evidence="8">
    <location>
        <begin position="52"/>
        <end position="187"/>
    </location>
</feature>
<dbReference type="InterPro" id="IPR000086">
    <property type="entry name" value="NUDIX_hydrolase_dom"/>
</dbReference>
<dbReference type="PANTHER" id="PTHR12992">
    <property type="entry name" value="NUDIX HYDROLASE"/>
    <property type="match status" value="1"/>
</dbReference>
<evidence type="ECO:0000256" key="2">
    <source>
        <dbReference type="ARBA" id="ARBA00001946"/>
    </source>
</evidence>
<comment type="cofactor">
    <cofactor evidence="2">
        <name>Mg(2+)</name>
        <dbReference type="ChEBI" id="CHEBI:18420"/>
    </cofactor>
</comment>
<feature type="region of interest" description="Disordered" evidence="7">
    <location>
        <begin position="1"/>
        <end position="51"/>
    </location>
</feature>
<accession>A0A832I2V8</accession>
<evidence type="ECO:0000256" key="1">
    <source>
        <dbReference type="ARBA" id="ARBA00001936"/>
    </source>
</evidence>